<evidence type="ECO:0000256" key="1">
    <source>
        <dbReference type="ARBA" id="ARBA00004370"/>
    </source>
</evidence>
<evidence type="ECO:0000256" key="3">
    <source>
        <dbReference type="ARBA" id="ARBA00022692"/>
    </source>
</evidence>
<dbReference type="AlphaFoldDB" id="A0A9D4V477"/>
<gene>
    <name evidence="7" type="ORF">GOP47_0006619</name>
</gene>
<keyword evidence="5 6" id="KW-0472">Membrane</keyword>
<proteinExistence type="inferred from homology"/>
<reference evidence="7" key="1">
    <citation type="submission" date="2021-01" db="EMBL/GenBank/DDBJ databases">
        <title>Adiantum capillus-veneris genome.</title>
        <authorList>
            <person name="Fang Y."/>
            <person name="Liao Q."/>
        </authorList>
    </citation>
    <scope>NUCLEOTIDE SEQUENCE</scope>
    <source>
        <strain evidence="7">H3</strain>
        <tissue evidence="7">Leaf</tissue>
    </source>
</reference>
<evidence type="ECO:0000256" key="4">
    <source>
        <dbReference type="ARBA" id="ARBA00022989"/>
    </source>
</evidence>
<dbReference type="EMBL" id="JABFUD020000006">
    <property type="protein sequence ID" value="KAI5078948.1"/>
    <property type="molecule type" value="Genomic_DNA"/>
</dbReference>
<comment type="similarity">
    <text evidence="2">Belongs to the UPF0496 family.</text>
</comment>
<dbReference type="OrthoDB" id="776561at2759"/>
<evidence type="ECO:0000313" key="8">
    <source>
        <dbReference type="Proteomes" id="UP000886520"/>
    </source>
</evidence>
<keyword evidence="3 6" id="KW-0812">Transmembrane</keyword>
<keyword evidence="8" id="KW-1185">Reference proteome</keyword>
<evidence type="ECO:0000256" key="6">
    <source>
        <dbReference type="SAM" id="Phobius"/>
    </source>
</evidence>
<evidence type="ECO:0000256" key="5">
    <source>
        <dbReference type="ARBA" id="ARBA00023136"/>
    </source>
</evidence>
<dbReference type="Proteomes" id="UP000886520">
    <property type="component" value="Chromosome 6"/>
</dbReference>
<dbReference type="PANTHER" id="PTHR31113:SF2">
    <property type="entry name" value="OS04G0423200 PROTEIN"/>
    <property type="match status" value="1"/>
</dbReference>
<keyword evidence="4 6" id="KW-1133">Transmembrane helix</keyword>
<evidence type="ECO:0000256" key="2">
    <source>
        <dbReference type="ARBA" id="ARBA00009074"/>
    </source>
</evidence>
<dbReference type="GO" id="GO:0016020">
    <property type="term" value="C:membrane"/>
    <property type="evidence" value="ECO:0007669"/>
    <property type="project" value="UniProtKB-SubCell"/>
</dbReference>
<comment type="subcellular location">
    <subcellularLocation>
        <location evidence="1">Membrane</location>
    </subcellularLocation>
</comment>
<comment type="caution">
    <text evidence="7">The sequence shown here is derived from an EMBL/GenBank/DDBJ whole genome shotgun (WGS) entry which is preliminary data.</text>
</comment>
<protein>
    <submittedName>
        <fullName evidence="7">Uncharacterized protein</fullName>
    </submittedName>
</protein>
<name>A0A9D4V477_ADICA</name>
<organism evidence="7 8">
    <name type="scientific">Adiantum capillus-veneris</name>
    <name type="common">Maidenhair fern</name>
    <dbReference type="NCBI Taxonomy" id="13818"/>
    <lineage>
        <taxon>Eukaryota</taxon>
        <taxon>Viridiplantae</taxon>
        <taxon>Streptophyta</taxon>
        <taxon>Embryophyta</taxon>
        <taxon>Tracheophyta</taxon>
        <taxon>Polypodiopsida</taxon>
        <taxon>Polypodiidae</taxon>
        <taxon>Polypodiales</taxon>
        <taxon>Pteridineae</taxon>
        <taxon>Pteridaceae</taxon>
        <taxon>Vittarioideae</taxon>
        <taxon>Adiantum</taxon>
    </lineage>
</organism>
<accession>A0A9D4V477</accession>
<dbReference type="PANTHER" id="PTHR31113">
    <property type="entry name" value="UPF0496 PROTEIN 3-RELATED"/>
    <property type="match status" value="1"/>
</dbReference>
<feature type="transmembrane region" description="Helical" evidence="6">
    <location>
        <begin position="203"/>
        <end position="227"/>
    </location>
</feature>
<evidence type="ECO:0000313" key="7">
    <source>
        <dbReference type="EMBL" id="KAI5078948.1"/>
    </source>
</evidence>
<dbReference type="InterPro" id="IPR007749">
    <property type="entry name" value="DUF677"/>
</dbReference>
<sequence length="262" mass="29987">MKFSPCKGLPHTSTSFWSATYDRAVRTQSYNEFMAKVGDLPFVMSPSNHRYSEINIDININGLLQPNQETVESVLHASRVVEEPKIVNIAMDYFNRNWKASKLCGTLLHSIREERDQCHHIDMMLSTMPISTNEEFNYLQHKQMVEGLYKIAHARNPFVDNAMNRMFVDVEESYNALSKEVEKKSILIGRQVWMLEKEKGGCILHMLVIVVVGVTIATVVVAMHAVASVVDVPFAISKTECTRTLKRVHFHRTQSFKSTKEH</sequence>